<dbReference type="OrthoDB" id="1562405at2759"/>
<reference evidence="1 2" key="1">
    <citation type="submission" date="2015-09" db="EMBL/GenBank/DDBJ databases">
        <title>Draft genome of the parasitic nematode Teladorsagia circumcincta isolate WARC Sus (inbred).</title>
        <authorList>
            <person name="Mitreva M."/>
        </authorList>
    </citation>
    <scope>NUCLEOTIDE SEQUENCE [LARGE SCALE GENOMIC DNA]</scope>
    <source>
        <strain evidence="1 2">S</strain>
    </source>
</reference>
<accession>A0A2G9U8T5</accession>
<dbReference type="InterPro" id="IPR045167">
    <property type="entry name" value="Hobbit"/>
</dbReference>
<sequence length="436" mass="49778">MHGTSRGHRMGIDSYCGLYVTRGQLVLFDAPPGCIFHLTIDELLVETFRSRDGWQLETSCALARAKAIRRQDTMGHSLLDLGLQFRLSVDIAGGRLKTVSFRVADPTVELSSGVFDELDEHGDSFKFSGTAVENPESQSTGKELFSIEHLSDLCIETNNCLLKYNNLSGGESTFAESRAGTVTPRRAPKPTQYRMLTNHPIEFVMELARHHRVTWLIPSLTFDYSPAGLTAVSPQLTINMDGTDIVTAIVWTWTAASFLFYLPYEFNFAQVFDEFINCIKWIKLVHGMKSTPFKPGGPLPSDFRLVFKEARIELEDDFFENLLQMSHELKEDEVYECERRRQMLKDRLLTLRKANPLIPQTRIDELFAMLLEKNSAIYIERWNKAGNAKRPLFVSKWVDWDLRAFADETFHGTEKCVDFIHEFDPLRRVPTCGQTA</sequence>
<dbReference type="EMBL" id="KZ348139">
    <property type="protein sequence ID" value="PIO66614.1"/>
    <property type="molecule type" value="Genomic_DNA"/>
</dbReference>
<keyword evidence="2" id="KW-1185">Reference proteome</keyword>
<evidence type="ECO:0000313" key="1">
    <source>
        <dbReference type="EMBL" id="PIO66614.1"/>
    </source>
</evidence>
<dbReference type="PANTHER" id="PTHR15678">
    <property type="entry name" value="ANTIGEN MLAA-22-RELATED"/>
    <property type="match status" value="1"/>
</dbReference>
<protein>
    <submittedName>
        <fullName evidence="1">Uncharacterized protein</fullName>
    </submittedName>
</protein>
<organism evidence="1 2">
    <name type="scientific">Teladorsagia circumcincta</name>
    <name type="common">Brown stomach worm</name>
    <name type="synonym">Ostertagia circumcincta</name>
    <dbReference type="NCBI Taxonomy" id="45464"/>
    <lineage>
        <taxon>Eukaryota</taxon>
        <taxon>Metazoa</taxon>
        <taxon>Ecdysozoa</taxon>
        <taxon>Nematoda</taxon>
        <taxon>Chromadorea</taxon>
        <taxon>Rhabditida</taxon>
        <taxon>Rhabditina</taxon>
        <taxon>Rhabditomorpha</taxon>
        <taxon>Strongyloidea</taxon>
        <taxon>Trichostrongylidae</taxon>
        <taxon>Teladorsagia</taxon>
    </lineage>
</organism>
<dbReference type="Proteomes" id="UP000230423">
    <property type="component" value="Unassembled WGS sequence"/>
</dbReference>
<name>A0A2G9U8T5_TELCI</name>
<dbReference type="PANTHER" id="PTHR15678:SF6">
    <property type="entry name" value="BRIDGE-LIKE LIPID TRANSFER PROTEIN FAMILY MEMBER 2"/>
    <property type="match status" value="1"/>
</dbReference>
<evidence type="ECO:0000313" key="2">
    <source>
        <dbReference type="Proteomes" id="UP000230423"/>
    </source>
</evidence>
<dbReference type="Pfam" id="PF10344">
    <property type="entry name" value="Hobbit"/>
    <property type="match status" value="1"/>
</dbReference>
<gene>
    <name evidence="1" type="ORF">TELCIR_11665</name>
</gene>
<dbReference type="AlphaFoldDB" id="A0A2G9U8T5"/>
<proteinExistence type="predicted"/>